<gene>
    <name evidence="1" type="ORF">J437_LFUL018971</name>
</gene>
<dbReference type="OrthoDB" id="10033659at2759"/>
<evidence type="ECO:0000313" key="1">
    <source>
        <dbReference type="EMBL" id="KAG8239861.1"/>
    </source>
</evidence>
<dbReference type="EMBL" id="KZ310114">
    <property type="protein sequence ID" value="KAG8239861.1"/>
    <property type="molecule type" value="Genomic_DNA"/>
</dbReference>
<dbReference type="AlphaFoldDB" id="A0A8K0KU87"/>
<name>A0A8K0KU87_LADFU</name>
<reference evidence="1" key="2">
    <citation type="submission" date="2017-10" db="EMBL/GenBank/DDBJ databases">
        <title>Ladona fulva Genome sequencing and assembly.</title>
        <authorList>
            <person name="Murali S."/>
            <person name="Richards S."/>
            <person name="Bandaranaike D."/>
            <person name="Bellair M."/>
            <person name="Blankenburg K."/>
            <person name="Chao H."/>
            <person name="Dinh H."/>
            <person name="Doddapaneni H."/>
            <person name="Dugan-Rocha S."/>
            <person name="Elkadiri S."/>
            <person name="Gnanaolivu R."/>
            <person name="Hernandez B."/>
            <person name="Skinner E."/>
            <person name="Javaid M."/>
            <person name="Lee S."/>
            <person name="Li M."/>
            <person name="Ming W."/>
            <person name="Munidasa M."/>
            <person name="Muniz J."/>
            <person name="Nguyen L."/>
            <person name="Hughes D."/>
            <person name="Osuji N."/>
            <person name="Pu L.-L."/>
            <person name="Puazo M."/>
            <person name="Qu C."/>
            <person name="Quiroz J."/>
            <person name="Raj R."/>
            <person name="Weissenberger G."/>
            <person name="Xin Y."/>
            <person name="Zou X."/>
            <person name="Han Y."/>
            <person name="Worley K."/>
            <person name="Muzny D."/>
            <person name="Gibbs R."/>
        </authorList>
    </citation>
    <scope>NUCLEOTIDE SEQUENCE</scope>
    <source>
        <strain evidence="1">Sampled in the wild</strain>
    </source>
</reference>
<organism evidence="1 2">
    <name type="scientific">Ladona fulva</name>
    <name type="common">Scarce chaser dragonfly</name>
    <name type="synonym">Libellula fulva</name>
    <dbReference type="NCBI Taxonomy" id="123851"/>
    <lineage>
        <taxon>Eukaryota</taxon>
        <taxon>Metazoa</taxon>
        <taxon>Ecdysozoa</taxon>
        <taxon>Arthropoda</taxon>
        <taxon>Hexapoda</taxon>
        <taxon>Insecta</taxon>
        <taxon>Pterygota</taxon>
        <taxon>Palaeoptera</taxon>
        <taxon>Odonata</taxon>
        <taxon>Epiprocta</taxon>
        <taxon>Anisoptera</taxon>
        <taxon>Libelluloidea</taxon>
        <taxon>Libellulidae</taxon>
        <taxon>Ladona</taxon>
    </lineage>
</organism>
<protein>
    <submittedName>
        <fullName evidence="1">Uncharacterized protein</fullName>
    </submittedName>
</protein>
<comment type="caution">
    <text evidence="1">The sequence shown here is derived from an EMBL/GenBank/DDBJ whole genome shotgun (WGS) entry which is preliminary data.</text>
</comment>
<evidence type="ECO:0000313" key="2">
    <source>
        <dbReference type="Proteomes" id="UP000792457"/>
    </source>
</evidence>
<accession>A0A8K0KU87</accession>
<keyword evidence="2" id="KW-1185">Reference proteome</keyword>
<dbReference type="Proteomes" id="UP000792457">
    <property type="component" value="Unassembled WGS sequence"/>
</dbReference>
<reference evidence="1" key="1">
    <citation type="submission" date="2013-04" db="EMBL/GenBank/DDBJ databases">
        <authorList>
            <person name="Qu J."/>
            <person name="Murali S.C."/>
            <person name="Bandaranaike D."/>
            <person name="Bellair M."/>
            <person name="Blankenburg K."/>
            <person name="Chao H."/>
            <person name="Dinh H."/>
            <person name="Doddapaneni H."/>
            <person name="Downs B."/>
            <person name="Dugan-Rocha S."/>
            <person name="Elkadiri S."/>
            <person name="Gnanaolivu R.D."/>
            <person name="Hernandez B."/>
            <person name="Javaid M."/>
            <person name="Jayaseelan J.C."/>
            <person name="Lee S."/>
            <person name="Li M."/>
            <person name="Ming W."/>
            <person name="Munidasa M."/>
            <person name="Muniz J."/>
            <person name="Nguyen L."/>
            <person name="Ongeri F."/>
            <person name="Osuji N."/>
            <person name="Pu L.-L."/>
            <person name="Puazo M."/>
            <person name="Qu C."/>
            <person name="Quiroz J."/>
            <person name="Raj R."/>
            <person name="Weissenberger G."/>
            <person name="Xin Y."/>
            <person name="Zou X."/>
            <person name="Han Y."/>
            <person name="Richards S."/>
            <person name="Worley K."/>
            <person name="Muzny D."/>
            <person name="Gibbs R."/>
        </authorList>
    </citation>
    <scope>NUCLEOTIDE SEQUENCE</scope>
    <source>
        <strain evidence="1">Sampled in the wild</strain>
    </source>
</reference>
<sequence>MPTSQHFDEEVEECHEKIELIAEEERRNACIVVMGHFNAVVGEGGEGKTLGRFGLVSEVFEISSISSM</sequence>
<proteinExistence type="predicted"/>